<dbReference type="InterPro" id="IPR029056">
    <property type="entry name" value="Ribokinase-like"/>
</dbReference>
<keyword evidence="1" id="KW-0808">Transferase</keyword>
<evidence type="ECO:0000313" key="4">
    <source>
        <dbReference type="EMBL" id="MDE1464768.1"/>
    </source>
</evidence>
<evidence type="ECO:0000256" key="1">
    <source>
        <dbReference type="ARBA" id="ARBA00022679"/>
    </source>
</evidence>
<organism evidence="4 5">
    <name type="scientific">Spartinivicinus poritis</name>
    <dbReference type="NCBI Taxonomy" id="2994640"/>
    <lineage>
        <taxon>Bacteria</taxon>
        <taxon>Pseudomonadati</taxon>
        <taxon>Pseudomonadota</taxon>
        <taxon>Gammaproteobacteria</taxon>
        <taxon>Oceanospirillales</taxon>
        <taxon>Zooshikellaceae</taxon>
        <taxon>Spartinivicinus</taxon>
    </lineage>
</organism>
<proteinExistence type="predicted"/>
<dbReference type="SUPFAM" id="SSF53613">
    <property type="entry name" value="Ribokinase-like"/>
    <property type="match status" value="1"/>
</dbReference>
<keyword evidence="5" id="KW-1185">Reference proteome</keyword>
<dbReference type="PANTHER" id="PTHR42774:SF3">
    <property type="entry name" value="KETOHEXOKINASE"/>
    <property type="match status" value="1"/>
</dbReference>
<dbReference type="InterPro" id="IPR011611">
    <property type="entry name" value="PfkB_dom"/>
</dbReference>
<dbReference type="GO" id="GO:0016301">
    <property type="term" value="F:kinase activity"/>
    <property type="evidence" value="ECO:0007669"/>
    <property type="project" value="UniProtKB-KW"/>
</dbReference>
<sequence length="362" mass="40121">MRSNRRVVGTGLIALDILIDQRGEAVSSALGGSAGNVLSILASLGWGATPISVIGKDHAGERLLQEFRLVNANTSYLKQSKHFRTPVVYQHQLSGNDGPTHRFSFTCPQCGTKHKPNFCIDERVIDGKVRSAPDADVFFLDRPTRLGYKLAERYSQKGVFIVFEPSAVGDDPELFERILKYTNVLKYADDRIPDLDVFDLSKVDIEIQTKGADGLKFRASSLTKDWVSMGAYKLPTIKDTSGAGDWCTAGFIHSLLHRTSLQKGITYTCIAHALAYGQVLSTFNCMTVGARGLLSEYSTKNITTAATRLTKSRFSEMSELQDYLSGVVYQEGLYDYLYTKRSRKYRPSPDLSVLQSFECCGS</sequence>
<keyword evidence="2 4" id="KW-0418">Kinase</keyword>
<dbReference type="InterPro" id="IPR002173">
    <property type="entry name" value="Carboh/pur_kinase_PfkB_CS"/>
</dbReference>
<dbReference type="InterPro" id="IPR052562">
    <property type="entry name" value="Ketohexokinase-related"/>
</dbReference>
<evidence type="ECO:0000256" key="2">
    <source>
        <dbReference type="ARBA" id="ARBA00022777"/>
    </source>
</evidence>
<protein>
    <submittedName>
        <fullName evidence="4">PfkB family carbohydrate kinase</fullName>
    </submittedName>
</protein>
<gene>
    <name evidence="4" type="ORF">ORQ98_22670</name>
</gene>
<comment type="caution">
    <text evidence="4">The sequence shown here is derived from an EMBL/GenBank/DDBJ whole genome shotgun (WGS) entry which is preliminary data.</text>
</comment>
<dbReference type="PANTHER" id="PTHR42774">
    <property type="entry name" value="PHOSPHOTRANSFERASE SYSTEM TRANSPORT PROTEIN"/>
    <property type="match status" value="1"/>
</dbReference>
<dbReference type="Proteomes" id="UP001528823">
    <property type="component" value="Unassembled WGS sequence"/>
</dbReference>
<dbReference type="EMBL" id="JAPMOU010000042">
    <property type="protein sequence ID" value="MDE1464768.1"/>
    <property type="molecule type" value="Genomic_DNA"/>
</dbReference>
<dbReference type="Pfam" id="PF00294">
    <property type="entry name" value="PfkB"/>
    <property type="match status" value="1"/>
</dbReference>
<dbReference type="Gene3D" id="3.40.1190.20">
    <property type="match status" value="1"/>
</dbReference>
<feature type="domain" description="Carbohydrate kinase PfkB" evidence="3">
    <location>
        <begin position="22"/>
        <end position="89"/>
    </location>
</feature>
<dbReference type="PROSITE" id="PS00584">
    <property type="entry name" value="PFKB_KINASES_2"/>
    <property type="match status" value="1"/>
</dbReference>
<evidence type="ECO:0000313" key="5">
    <source>
        <dbReference type="Proteomes" id="UP001528823"/>
    </source>
</evidence>
<name>A0ABT5UEI0_9GAMM</name>
<dbReference type="RefSeq" id="WP_274691076.1">
    <property type="nucleotide sequence ID" value="NZ_JAPMOU010000042.1"/>
</dbReference>
<evidence type="ECO:0000259" key="3">
    <source>
        <dbReference type="Pfam" id="PF00294"/>
    </source>
</evidence>
<accession>A0ABT5UEI0</accession>
<reference evidence="4 5" key="1">
    <citation type="submission" date="2022-11" db="EMBL/GenBank/DDBJ databases">
        <title>Spartinivicinus poritis sp. nov., isolated from scleractinian coral Porites lutea.</title>
        <authorList>
            <person name="Zhang G."/>
            <person name="Cai L."/>
            <person name="Wei Q."/>
        </authorList>
    </citation>
    <scope>NUCLEOTIDE SEQUENCE [LARGE SCALE GENOMIC DNA]</scope>
    <source>
        <strain evidence="4 5">A2-2</strain>
    </source>
</reference>